<keyword evidence="4" id="KW-1185">Reference proteome</keyword>
<feature type="region of interest" description="Disordered" evidence="1">
    <location>
        <begin position="331"/>
        <end position="355"/>
    </location>
</feature>
<dbReference type="AlphaFoldDB" id="A0A5N6KVW8"/>
<feature type="signal peptide" evidence="2">
    <location>
        <begin position="1"/>
        <end position="22"/>
    </location>
</feature>
<accession>A0A5N6KVW8</accession>
<sequence>MRCKTRRFVSVLKFVLPLSCRSCHCTFAPAYVEKERSDMMSCYIMHSKSSLLICFICDAAPKTYSTGSDATDWNDNTGDDAMSIIDALAMLATNKDSAGLSGPMAMQTLSPGSAGNIVANEVADWLNMEGQELCTRHLWGIKAMMEGKDSDARSDLLTCIVALNLLASTFTMCQNPETAELPMALYLSGNKPQTISALRMHTMIHSLQSPAAGHRARNSSLAPAWPGLMQRDREEVRADEVSRRRLRRAERARRKASLHESLWSDVPWDQNYLENLTGDFQDSLRKEKYDRVPSISHTDSLVYRHRLVGEKFGLWSCSRFQDTSDVHCHMEEDGSVSTDTSLLGRSRSRHELSTSAEPMELHDPKTLPVRALNSSDNRFVGATGIVRRYPARFHNMQMQLAEHFDGELEDHLSHHISQELQSAMLYHDQPPPYTMDSDQTSSMFGSFSSVTSPATTPESLYFTPRENQCQQFHGSEDNALGTESQPSSLAGIAVAPSIAGVGHINSTRAHLSRSQQWPWITHSIVKVDPHPVFLQVVREVVRRRRRLGSGSSF</sequence>
<evidence type="ECO:0000313" key="4">
    <source>
        <dbReference type="Proteomes" id="UP000327013"/>
    </source>
</evidence>
<dbReference type="OrthoDB" id="3946545at2759"/>
<gene>
    <name evidence="3" type="ORF">FH972_022920</name>
</gene>
<comment type="caution">
    <text evidence="3">The sequence shown here is derived from an EMBL/GenBank/DDBJ whole genome shotgun (WGS) entry which is preliminary data.</text>
</comment>
<name>A0A5N6KVW8_9ROSI</name>
<organism evidence="3 4">
    <name type="scientific">Carpinus fangiana</name>
    <dbReference type="NCBI Taxonomy" id="176857"/>
    <lineage>
        <taxon>Eukaryota</taxon>
        <taxon>Viridiplantae</taxon>
        <taxon>Streptophyta</taxon>
        <taxon>Embryophyta</taxon>
        <taxon>Tracheophyta</taxon>
        <taxon>Spermatophyta</taxon>
        <taxon>Magnoliopsida</taxon>
        <taxon>eudicotyledons</taxon>
        <taxon>Gunneridae</taxon>
        <taxon>Pentapetalae</taxon>
        <taxon>rosids</taxon>
        <taxon>fabids</taxon>
        <taxon>Fagales</taxon>
        <taxon>Betulaceae</taxon>
        <taxon>Carpinus</taxon>
    </lineage>
</organism>
<evidence type="ECO:0000313" key="3">
    <source>
        <dbReference type="EMBL" id="KAB8345865.1"/>
    </source>
</evidence>
<feature type="chain" id="PRO_5024408474" evidence="2">
    <location>
        <begin position="23"/>
        <end position="553"/>
    </location>
</feature>
<dbReference type="Proteomes" id="UP000327013">
    <property type="component" value="Unassembled WGS sequence"/>
</dbReference>
<reference evidence="3 4" key="1">
    <citation type="submission" date="2019-06" db="EMBL/GenBank/DDBJ databases">
        <title>A chromosomal-level reference genome of Carpinus fangiana (Coryloideae, Betulaceae).</title>
        <authorList>
            <person name="Yang X."/>
            <person name="Wang Z."/>
            <person name="Zhang L."/>
            <person name="Hao G."/>
            <person name="Liu J."/>
            <person name="Yang Y."/>
        </authorList>
    </citation>
    <scope>NUCLEOTIDE SEQUENCE [LARGE SCALE GENOMIC DNA]</scope>
    <source>
        <strain evidence="3">Cfa_2016G</strain>
        <tissue evidence="3">Leaf</tissue>
    </source>
</reference>
<proteinExistence type="predicted"/>
<protein>
    <submittedName>
        <fullName evidence="3">Uncharacterized protein</fullName>
    </submittedName>
</protein>
<evidence type="ECO:0000256" key="1">
    <source>
        <dbReference type="SAM" id="MobiDB-lite"/>
    </source>
</evidence>
<dbReference type="EMBL" id="VIBQ01000013">
    <property type="protein sequence ID" value="KAB8345865.1"/>
    <property type="molecule type" value="Genomic_DNA"/>
</dbReference>
<evidence type="ECO:0000256" key="2">
    <source>
        <dbReference type="SAM" id="SignalP"/>
    </source>
</evidence>
<keyword evidence="2" id="KW-0732">Signal</keyword>